<keyword evidence="2" id="KW-1185">Reference proteome</keyword>
<gene>
    <name evidence="1" type="ORF">KI387_032553</name>
</gene>
<dbReference type="SUPFAM" id="SSF56672">
    <property type="entry name" value="DNA/RNA polymerases"/>
    <property type="match status" value="1"/>
</dbReference>
<dbReference type="PANTHER" id="PTHR24559:SF444">
    <property type="entry name" value="REVERSE TRANSCRIPTASE DOMAIN-CONTAINING PROTEIN"/>
    <property type="match status" value="1"/>
</dbReference>
<dbReference type="CDD" id="cd01647">
    <property type="entry name" value="RT_LTR"/>
    <property type="match status" value="1"/>
</dbReference>
<dbReference type="Proteomes" id="UP000824469">
    <property type="component" value="Unassembled WGS sequence"/>
</dbReference>
<evidence type="ECO:0000313" key="2">
    <source>
        <dbReference type="Proteomes" id="UP000824469"/>
    </source>
</evidence>
<dbReference type="EMBL" id="JAHRHJ020003813">
    <property type="protein sequence ID" value="KAH9288436.1"/>
    <property type="molecule type" value="Genomic_DNA"/>
</dbReference>
<name>A0AA38BVQ2_TAXCH</name>
<comment type="caution">
    <text evidence="1">The sequence shown here is derived from an EMBL/GenBank/DDBJ whole genome shotgun (WGS) entry which is preliminary data.</text>
</comment>
<dbReference type="InterPro" id="IPR053134">
    <property type="entry name" value="RNA-dir_DNA_polymerase"/>
</dbReference>
<organism evidence="1 2">
    <name type="scientific">Taxus chinensis</name>
    <name type="common">Chinese yew</name>
    <name type="synonym">Taxus wallichiana var. chinensis</name>
    <dbReference type="NCBI Taxonomy" id="29808"/>
    <lineage>
        <taxon>Eukaryota</taxon>
        <taxon>Viridiplantae</taxon>
        <taxon>Streptophyta</taxon>
        <taxon>Embryophyta</taxon>
        <taxon>Tracheophyta</taxon>
        <taxon>Spermatophyta</taxon>
        <taxon>Pinopsida</taxon>
        <taxon>Pinidae</taxon>
        <taxon>Conifers II</taxon>
        <taxon>Cupressales</taxon>
        <taxon>Taxaceae</taxon>
        <taxon>Taxus</taxon>
    </lineage>
</organism>
<evidence type="ECO:0000313" key="1">
    <source>
        <dbReference type="EMBL" id="KAH9288436.1"/>
    </source>
</evidence>
<accession>A0AA38BVQ2</accession>
<proteinExistence type="predicted"/>
<dbReference type="PANTHER" id="PTHR24559">
    <property type="entry name" value="TRANSPOSON TY3-I GAG-POL POLYPROTEIN"/>
    <property type="match status" value="1"/>
</dbReference>
<dbReference type="InterPro" id="IPR043502">
    <property type="entry name" value="DNA/RNA_pol_sf"/>
</dbReference>
<dbReference type="Gene3D" id="3.10.10.10">
    <property type="entry name" value="HIV Type 1 Reverse Transcriptase, subunit A, domain 1"/>
    <property type="match status" value="1"/>
</dbReference>
<protein>
    <submittedName>
        <fullName evidence="1">Uncharacterized protein</fullName>
    </submittedName>
</protein>
<sequence length="374" mass="41138">MTLCDSHAYTPYISPPHAKMSPVSIARYCSDQIIATRNRRQESDEVSGALFMITALGEEVQRLKLATGQQELHFLCWVQEIRVQGAKITEEINILERILGVTLGAGLAAAMVLYEHRLIYRSTAHSIESILGCPVAAPAPKRCTPSVGGLTTLGSLPSLVMKFKPKSSSRVNQVAYSSIAQSSLVLFEGLAGGIFSGASSTQNMGAQNVGITSGSNTTSQMMGVQFSTTVGAQESDLVARFEEEEIDVEQLGRACLEREKGKMIYMVDDEEVENLDIEHTEESEWVSPMVISIKKDGRIKICVDYRELNVACVIDPFPTLFTEEILEGVVGCEIYSFTDGFSGYHQVRIAKEDQEKTNFTTEWGIFAYKVMPFG</sequence>
<reference evidence="1 2" key="1">
    <citation type="journal article" date="2021" name="Nat. Plants">
        <title>The Taxus genome provides insights into paclitaxel biosynthesis.</title>
        <authorList>
            <person name="Xiong X."/>
            <person name="Gou J."/>
            <person name="Liao Q."/>
            <person name="Li Y."/>
            <person name="Zhou Q."/>
            <person name="Bi G."/>
            <person name="Li C."/>
            <person name="Du R."/>
            <person name="Wang X."/>
            <person name="Sun T."/>
            <person name="Guo L."/>
            <person name="Liang H."/>
            <person name="Lu P."/>
            <person name="Wu Y."/>
            <person name="Zhang Z."/>
            <person name="Ro D.K."/>
            <person name="Shang Y."/>
            <person name="Huang S."/>
            <person name="Yan J."/>
        </authorList>
    </citation>
    <scope>NUCLEOTIDE SEQUENCE [LARGE SCALE GENOMIC DNA]</scope>
    <source>
        <strain evidence="1">Ta-2019</strain>
    </source>
</reference>
<dbReference type="InterPro" id="IPR043128">
    <property type="entry name" value="Rev_trsase/Diguanyl_cyclase"/>
</dbReference>
<dbReference type="Gene3D" id="3.30.70.270">
    <property type="match status" value="1"/>
</dbReference>
<dbReference type="AlphaFoldDB" id="A0AA38BVQ2"/>